<dbReference type="Gene3D" id="3.40.50.12190">
    <property type="match status" value="1"/>
</dbReference>
<dbReference type="InParanoid" id="B3RNM0"/>
<dbReference type="InterPro" id="IPR008662">
    <property type="entry name" value="TOIP1/2"/>
</dbReference>
<dbReference type="HOGENOM" id="CLU_726333_0_0_1"/>
<evidence type="ECO:0000256" key="2">
    <source>
        <dbReference type="ARBA" id="ARBA00022692"/>
    </source>
</evidence>
<dbReference type="CTD" id="6750530"/>
<dbReference type="InterPro" id="IPR038599">
    <property type="entry name" value="LAP1C-like_C_sf"/>
</dbReference>
<dbReference type="PANTHER" id="PTHR18843">
    <property type="entry name" value="TORSIN-1A-INTERACTING PROTEIN"/>
    <property type="match status" value="1"/>
</dbReference>
<dbReference type="GO" id="GO:0061024">
    <property type="term" value="P:membrane organization"/>
    <property type="evidence" value="ECO:0000318"/>
    <property type="project" value="GO_Central"/>
</dbReference>
<feature type="region of interest" description="Disordered" evidence="5">
    <location>
        <begin position="98"/>
        <end position="134"/>
    </location>
</feature>
<organism evidence="7 8">
    <name type="scientific">Trichoplax adhaerens</name>
    <name type="common">Trichoplax reptans</name>
    <dbReference type="NCBI Taxonomy" id="10228"/>
    <lineage>
        <taxon>Eukaryota</taxon>
        <taxon>Metazoa</taxon>
        <taxon>Placozoa</taxon>
        <taxon>Uniplacotomia</taxon>
        <taxon>Trichoplacea</taxon>
        <taxon>Trichoplacidae</taxon>
        <taxon>Trichoplax</taxon>
    </lineage>
</organism>
<dbReference type="KEGG" id="tad:TRIADDRAFT_53213"/>
<dbReference type="GO" id="GO:0016020">
    <property type="term" value="C:membrane"/>
    <property type="evidence" value="ECO:0000318"/>
    <property type="project" value="GO_Central"/>
</dbReference>
<gene>
    <name evidence="7" type="ORF">TRIADDRAFT_53213</name>
</gene>
<evidence type="ECO:0000256" key="5">
    <source>
        <dbReference type="SAM" id="MobiDB-lite"/>
    </source>
</evidence>
<feature type="region of interest" description="Disordered" evidence="5">
    <location>
        <begin position="1"/>
        <end position="75"/>
    </location>
</feature>
<dbReference type="GeneID" id="6750530"/>
<reference evidence="7 8" key="1">
    <citation type="journal article" date="2008" name="Nature">
        <title>The Trichoplax genome and the nature of placozoans.</title>
        <authorList>
            <person name="Srivastava M."/>
            <person name="Begovic E."/>
            <person name="Chapman J."/>
            <person name="Putnam N.H."/>
            <person name="Hellsten U."/>
            <person name="Kawashima T."/>
            <person name="Kuo A."/>
            <person name="Mitros T."/>
            <person name="Salamov A."/>
            <person name="Carpenter M.L."/>
            <person name="Signorovitch A.Y."/>
            <person name="Moreno M.A."/>
            <person name="Kamm K."/>
            <person name="Grimwood J."/>
            <person name="Schmutz J."/>
            <person name="Shapiro H."/>
            <person name="Grigoriev I.V."/>
            <person name="Buss L.W."/>
            <person name="Schierwater B."/>
            <person name="Dellaporta S.L."/>
            <person name="Rokhsar D.S."/>
        </authorList>
    </citation>
    <scope>NUCLEOTIDE SEQUENCE [LARGE SCALE GENOMIC DNA]</scope>
    <source>
        <strain evidence="7 8">Grell-BS-1999</strain>
    </source>
</reference>
<evidence type="ECO:0000256" key="4">
    <source>
        <dbReference type="ARBA" id="ARBA00023136"/>
    </source>
</evidence>
<evidence type="ECO:0000313" key="8">
    <source>
        <dbReference type="Proteomes" id="UP000009022"/>
    </source>
</evidence>
<dbReference type="EMBL" id="DS985242">
    <property type="protein sequence ID" value="EDV28041.1"/>
    <property type="molecule type" value="Genomic_DNA"/>
</dbReference>
<keyword evidence="2 6" id="KW-0812">Transmembrane</keyword>
<evidence type="ECO:0000313" key="7">
    <source>
        <dbReference type="EMBL" id="EDV28041.1"/>
    </source>
</evidence>
<dbReference type="AlphaFoldDB" id="B3RNM0"/>
<keyword evidence="8" id="KW-1185">Reference proteome</keyword>
<protein>
    <submittedName>
        <fullName evidence="7">Uncharacterized protein</fullName>
    </submittedName>
</protein>
<dbReference type="PANTHER" id="PTHR18843:SF7">
    <property type="entry name" value="LAMINA-ASSOCIATED POLYPEPTIDE 1B ISOFORM 1-RELATED"/>
    <property type="match status" value="1"/>
</dbReference>
<dbReference type="PhylomeDB" id="B3RNM0"/>
<feature type="transmembrane region" description="Helical" evidence="6">
    <location>
        <begin position="140"/>
        <end position="158"/>
    </location>
</feature>
<accession>B3RNM0</accession>
<dbReference type="RefSeq" id="XP_002109875.1">
    <property type="nucleotide sequence ID" value="XM_002109839.1"/>
</dbReference>
<comment type="subcellular location">
    <subcellularLocation>
        <location evidence="1">Membrane</location>
    </subcellularLocation>
</comment>
<dbReference type="OMA" id="GEQTMRC"/>
<dbReference type="Proteomes" id="UP000009022">
    <property type="component" value="Unassembled WGS sequence"/>
</dbReference>
<evidence type="ECO:0000256" key="3">
    <source>
        <dbReference type="ARBA" id="ARBA00022989"/>
    </source>
</evidence>
<proteinExistence type="predicted"/>
<dbReference type="OrthoDB" id="6258998at2759"/>
<evidence type="ECO:0000256" key="6">
    <source>
        <dbReference type="SAM" id="Phobius"/>
    </source>
</evidence>
<name>B3RNM0_TRIAD</name>
<keyword evidence="3 6" id="KW-1133">Transmembrane helix</keyword>
<evidence type="ECO:0000256" key="1">
    <source>
        <dbReference type="ARBA" id="ARBA00004370"/>
    </source>
</evidence>
<feature type="compositionally biased region" description="Polar residues" evidence="5">
    <location>
        <begin position="28"/>
        <end position="44"/>
    </location>
</feature>
<dbReference type="GO" id="GO:0001671">
    <property type="term" value="F:ATPase activator activity"/>
    <property type="evidence" value="ECO:0007669"/>
    <property type="project" value="InterPro"/>
</dbReference>
<keyword evidence="4 6" id="KW-0472">Membrane</keyword>
<feature type="compositionally biased region" description="Acidic residues" evidence="5">
    <location>
        <begin position="65"/>
        <end position="75"/>
    </location>
</feature>
<sequence length="381" mass="42999">MPTKNKRISPPSKGKGVKNNNAKKDVLNSESKPTGTPPITSNPHGQHDDSNLTTTVNPPENENNAMEENENNAMEENENNAMEGNKNNAMEENENNAMEGNENNAIGNQTRNRKPKQTPPSPDSNPRKDTPSNRITNRSVPIILVCFCILALIFLHCIRSNVDRKASTLNEMEAISQSRKLIQDLKNHFSSQTENTWKKLAFLAFGIYNTGLQREKPLVFTLAHRSNAFKSSRCLIMKLLDAIPKPFMELNVHGEYSRNHALDENLEHSFLKQLNKALTTNTIPITNKLHALNPKLARQFQSYCDNDDAPFKQAVILFHVALNGTYDDNLLSSNEIYVEKEVTKVLKNSWSPMEEFIFDPLSARILQNIVVINSEEDFQGC</sequence>